<sequence>MCSERRGRVARSSALVGEYGRSGGGGVQQKKPVSHLLEEFRCKADNRCPPRAHDPKEECKADNRCPPRAHDPKEEIFLRHGHRVFAYRARQKLYLMEDDKQSRRETIKCVRSRSTSSQEGRQSNALGVGIRFNVVSTSENRRLLNRNALPTNR</sequence>
<protein>
    <submittedName>
        <fullName evidence="1">Uncharacterized protein</fullName>
    </submittedName>
</protein>
<organism evidence="1 2">
    <name type="scientific">Popillia japonica</name>
    <name type="common">Japanese beetle</name>
    <dbReference type="NCBI Taxonomy" id="7064"/>
    <lineage>
        <taxon>Eukaryota</taxon>
        <taxon>Metazoa</taxon>
        <taxon>Ecdysozoa</taxon>
        <taxon>Arthropoda</taxon>
        <taxon>Hexapoda</taxon>
        <taxon>Insecta</taxon>
        <taxon>Pterygota</taxon>
        <taxon>Neoptera</taxon>
        <taxon>Endopterygota</taxon>
        <taxon>Coleoptera</taxon>
        <taxon>Polyphaga</taxon>
        <taxon>Scarabaeiformia</taxon>
        <taxon>Scarabaeidae</taxon>
        <taxon>Rutelinae</taxon>
        <taxon>Popillia</taxon>
    </lineage>
</organism>
<evidence type="ECO:0000313" key="1">
    <source>
        <dbReference type="EMBL" id="KAK9738127.1"/>
    </source>
</evidence>
<dbReference type="Proteomes" id="UP001458880">
    <property type="component" value="Unassembled WGS sequence"/>
</dbReference>
<gene>
    <name evidence="1" type="ORF">QE152_g10149</name>
</gene>
<evidence type="ECO:0000313" key="2">
    <source>
        <dbReference type="Proteomes" id="UP001458880"/>
    </source>
</evidence>
<dbReference type="AlphaFoldDB" id="A0AAW1LSM2"/>
<accession>A0AAW1LSM2</accession>
<keyword evidence="2" id="KW-1185">Reference proteome</keyword>
<dbReference type="EMBL" id="JASPKY010000090">
    <property type="protein sequence ID" value="KAK9738127.1"/>
    <property type="molecule type" value="Genomic_DNA"/>
</dbReference>
<reference evidence="1 2" key="1">
    <citation type="journal article" date="2024" name="BMC Genomics">
        <title>De novo assembly and annotation of Popillia japonica's genome with initial clues to its potential as an invasive pest.</title>
        <authorList>
            <person name="Cucini C."/>
            <person name="Boschi S."/>
            <person name="Funari R."/>
            <person name="Cardaioli E."/>
            <person name="Iannotti N."/>
            <person name="Marturano G."/>
            <person name="Paoli F."/>
            <person name="Bruttini M."/>
            <person name="Carapelli A."/>
            <person name="Frati F."/>
            <person name="Nardi F."/>
        </authorList>
    </citation>
    <scope>NUCLEOTIDE SEQUENCE [LARGE SCALE GENOMIC DNA]</scope>
    <source>
        <strain evidence="1">DMR45628</strain>
    </source>
</reference>
<name>A0AAW1LSM2_POPJA</name>
<proteinExistence type="predicted"/>
<comment type="caution">
    <text evidence="1">The sequence shown here is derived from an EMBL/GenBank/DDBJ whole genome shotgun (WGS) entry which is preliminary data.</text>
</comment>